<organism evidence="2">
    <name type="scientific">Streptococcus lutetiensis</name>
    <dbReference type="NCBI Taxonomy" id="150055"/>
    <lineage>
        <taxon>Bacteria</taxon>
        <taxon>Bacillati</taxon>
        <taxon>Bacillota</taxon>
        <taxon>Bacilli</taxon>
        <taxon>Lactobacillales</taxon>
        <taxon>Streptococcaceae</taxon>
        <taxon>Streptococcus</taxon>
    </lineage>
</organism>
<dbReference type="PANTHER" id="PTHR10353">
    <property type="entry name" value="GLYCOSYL HYDROLASE"/>
    <property type="match status" value="1"/>
</dbReference>
<dbReference type="AlphaFoldDB" id="A0A6N3DD13"/>
<dbReference type="SUPFAM" id="SSF51445">
    <property type="entry name" value="(Trans)glycosidases"/>
    <property type="match status" value="1"/>
</dbReference>
<dbReference type="PANTHER" id="PTHR10353:SF85">
    <property type="entry name" value="ARYL-PHOSPHO-BETA-D-GLUCOSIDASE BGLA"/>
    <property type="match status" value="1"/>
</dbReference>
<dbReference type="Pfam" id="PF00232">
    <property type="entry name" value="Glyco_hydro_1"/>
    <property type="match status" value="1"/>
</dbReference>
<dbReference type="InterPro" id="IPR001360">
    <property type="entry name" value="Glyco_hydro_1"/>
</dbReference>
<keyword evidence="2" id="KW-0378">Hydrolase</keyword>
<dbReference type="PRINTS" id="PR00131">
    <property type="entry name" value="GLHYDRLASE1"/>
</dbReference>
<protein>
    <submittedName>
        <fullName evidence="2">Aryl-phospho-beta-D-glucosidase BglH</fullName>
        <ecNumber evidence="2">3.2.1.86</ecNumber>
    </submittedName>
</protein>
<comment type="similarity">
    <text evidence="1">Belongs to the glycosyl hydrolase 1 family.</text>
</comment>
<dbReference type="EC" id="3.2.1.86" evidence="2"/>
<accession>A0A6N3DD13</accession>
<keyword evidence="2" id="KW-0326">Glycosidase</keyword>
<gene>
    <name evidence="2" type="primary">bglH_3</name>
    <name evidence="2" type="ORF">SLLFYP71_01864</name>
</gene>
<reference evidence="2" key="1">
    <citation type="submission" date="2019-11" db="EMBL/GenBank/DDBJ databases">
        <authorList>
            <person name="Feng L."/>
        </authorList>
    </citation>
    <scope>NUCLEOTIDE SEQUENCE</scope>
    <source>
        <strain evidence="2">SLutetiensisLFYP71</strain>
    </source>
</reference>
<proteinExistence type="inferred from homology"/>
<dbReference type="EMBL" id="CACRUI010000040">
    <property type="protein sequence ID" value="VYU25019.1"/>
    <property type="molecule type" value="Genomic_DNA"/>
</dbReference>
<dbReference type="GO" id="GO:0008706">
    <property type="term" value="F:6-phospho-beta-glucosidase activity"/>
    <property type="evidence" value="ECO:0007669"/>
    <property type="project" value="UniProtKB-EC"/>
</dbReference>
<dbReference type="GO" id="GO:0005829">
    <property type="term" value="C:cytosol"/>
    <property type="evidence" value="ECO:0007669"/>
    <property type="project" value="TreeGrafter"/>
</dbReference>
<dbReference type="GO" id="GO:0016052">
    <property type="term" value="P:carbohydrate catabolic process"/>
    <property type="evidence" value="ECO:0007669"/>
    <property type="project" value="TreeGrafter"/>
</dbReference>
<dbReference type="Gene3D" id="3.20.20.80">
    <property type="entry name" value="Glycosidases"/>
    <property type="match status" value="1"/>
</dbReference>
<evidence type="ECO:0000256" key="1">
    <source>
        <dbReference type="RuleBase" id="RU003690"/>
    </source>
</evidence>
<sequence length="119" mass="13689">MGLQYYLEKIYDRYEIPLMVVENGSIHDDYRIDYRCAQINAMVNAIDNGIDLIGYTTWGCIDIVSAGTGEMRKRYGFIYVDMDDEGKGTLNRTPKDSFYWYKEVLATNGQKAIDEASED</sequence>
<evidence type="ECO:0000313" key="2">
    <source>
        <dbReference type="EMBL" id="VYU25019.1"/>
    </source>
</evidence>
<name>A0A6N3DD13_9STRE</name>
<dbReference type="InterPro" id="IPR017853">
    <property type="entry name" value="GH"/>
</dbReference>